<gene>
    <name evidence="3" type="ORF">C8E01_102238</name>
</gene>
<dbReference type="Gene3D" id="3.40.1440.10">
    <property type="entry name" value="GIY-YIG endonuclease"/>
    <property type="match status" value="1"/>
</dbReference>
<keyword evidence="3" id="KW-0540">Nuclease</keyword>
<dbReference type="PANTHER" id="PTHR34477">
    <property type="entry name" value="UPF0213 PROTEIN YHBQ"/>
    <property type="match status" value="1"/>
</dbReference>
<protein>
    <submittedName>
        <fullName evidence="3">Putative endonuclease</fullName>
    </submittedName>
</protein>
<evidence type="ECO:0000259" key="2">
    <source>
        <dbReference type="Pfam" id="PF01541"/>
    </source>
</evidence>
<evidence type="ECO:0000313" key="3">
    <source>
        <dbReference type="EMBL" id="PVY43061.1"/>
    </source>
</evidence>
<name>A0A2U1B379_9BACT</name>
<keyword evidence="3" id="KW-0255">Endonuclease</keyword>
<reference evidence="3 4" key="1">
    <citation type="submission" date="2018-04" db="EMBL/GenBank/DDBJ databases">
        <title>Genomic Encyclopedia of Type Strains, Phase IV (KMG-IV): sequencing the most valuable type-strain genomes for metagenomic binning, comparative biology and taxonomic classification.</title>
        <authorList>
            <person name="Goeker M."/>
        </authorList>
    </citation>
    <scope>NUCLEOTIDE SEQUENCE [LARGE SCALE GENOMIC DNA]</scope>
    <source>
        <strain evidence="3 4">DSM 100231</strain>
    </source>
</reference>
<dbReference type="Pfam" id="PF01541">
    <property type="entry name" value="GIY-YIG"/>
    <property type="match status" value="1"/>
</dbReference>
<dbReference type="GO" id="GO:0004519">
    <property type="term" value="F:endonuclease activity"/>
    <property type="evidence" value="ECO:0007669"/>
    <property type="project" value="UniProtKB-KW"/>
</dbReference>
<keyword evidence="3" id="KW-0378">Hydrolase</keyword>
<feature type="domain" description="GIY-YIG" evidence="2">
    <location>
        <begin position="2"/>
        <end position="58"/>
    </location>
</feature>
<comment type="similarity">
    <text evidence="1">Belongs to the UPF0213 family.</text>
</comment>
<organism evidence="3 4">
    <name type="scientific">Pontibacter virosus</name>
    <dbReference type="NCBI Taxonomy" id="1765052"/>
    <lineage>
        <taxon>Bacteria</taxon>
        <taxon>Pseudomonadati</taxon>
        <taxon>Bacteroidota</taxon>
        <taxon>Cytophagia</taxon>
        <taxon>Cytophagales</taxon>
        <taxon>Hymenobacteraceae</taxon>
        <taxon>Pontibacter</taxon>
    </lineage>
</organism>
<dbReference type="EMBL" id="QEKI01000002">
    <property type="protein sequence ID" value="PVY43061.1"/>
    <property type="molecule type" value="Genomic_DNA"/>
</dbReference>
<dbReference type="InterPro" id="IPR000305">
    <property type="entry name" value="GIY-YIG_endonuc"/>
</dbReference>
<dbReference type="RefSeq" id="WP_317046894.1">
    <property type="nucleotide sequence ID" value="NZ_QEKI01000002.1"/>
</dbReference>
<sequence length="81" mass="9976">MTNELSRRMDEHVLNAGNPDSFAGRYYCYHLVYYERFTYVQHAIDREKQIKKWSRKKKEELINTFNPDWDALNEEIKEMRD</sequence>
<accession>A0A2U1B379</accession>
<evidence type="ECO:0000313" key="4">
    <source>
        <dbReference type="Proteomes" id="UP000245466"/>
    </source>
</evidence>
<evidence type="ECO:0000256" key="1">
    <source>
        <dbReference type="ARBA" id="ARBA00007435"/>
    </source>
</evidence>
<dbReference type="Proteomes" id="UP000245466">
    <property type="component" value="Unassembled WGS sequence"/>
</dbReference>
<dbReference type="InterPro" id="IPR050190">
    <property type="entry name" value="UPF0213_domain"/>
</dbReference>
<dbReference type="PANTHER" id="PTHR34477:SF5">
    <property type="entry name" value="BSL5627 PROTEIN"/>
    <property type="match status" value="1"/>
</dbReference>
<keyword evidence="4" id="KW-1185">Reference proteome</keyword>
<dbReference type="InterPro" id="IPR035901">
    <property type="entry name" value="GIY-YIG_endonuc_sf"/>
</dbReference>
<comment type="caution">
    <text evidence="3">The sequence shown here is derived from an EMBL/GenBank/DDBJ whole genome shotgun (WGS) entry which is preliminary data.</text>
</comment>
<dbReference type="SUPFAM" id="SSF82771">
    <property type="entry name" value="GIY-YIG endonuclease"/>
    <property type="match status" value="1"/>
</dbReference>
<proteinExistence type="inferred from homology"/>
<dbReference type="AlphaFoldDB" id="A0A2U1B379"/>